<name>W1WW24_9ZZZZ</name>
<feature type="non-terminal residue" evidence="1">
    <location>
        <position position="64"/>
    </location>
</feature>
<organism evidence="1">
    <name type="scientific">human gut metagenome</name>
    <dbReference type="NCBI Taxonomy" id="408170"/>
    <lineage>
        <taxon>unclassified sequences</taxon>
        <taxon>metagenomes</taxon>
        <taxon>organismal metagenomes</taxon>
    </lineage>
</organism>
<sequence>MRNHQKKLDTQVQSYENEVNALITKLVLKDGIDKNKVQEIYNFLMNFNQSDEQPTVKHSESDKS</sequence>
<reference evidence="1" key="1">
    <citation type="submission" date="2013-12" db="EMBL/GenBank/DDBJ databases">
        <title>A Varibaculum cambriense genome reconstructed from a premature infant gut community with otherwise low bacterial novelty that shifts toward anaerobic metabolism during the third week of life.</title>
        <authorList>
            <person name="Brown C.T."/>
            <person name="Sharon I."/>
            <person name="Thomas B.C."/>
            <person name="Castelle C.J."/>
            <person name="Morowitz M.J."/>
            <person name="Banfield J.F."/>
        </authorList>
    </citation>
    <scope>NUCLEOTIDE SEQUENCE</scope>
</reference>
<accession>W1WW24</accession>
<comment type="caution">
    <text evidence="1">The sequence shown here is derived from an EMBL/GenBank/DDBJ whole genome shotgun (WGS) entry which is preliminary data.</text>
</comment>
<dbReference type="EMBL" id="AZMM01018394">
    <property type="protein sequence ID" value="ETJ20654.1"/>
    <property type="molecule type" value="Genomic_DNA"/>
</dbReference>
<protein>
    <submittedName>
        <fullName evidence="1">Uncharacterized protein</fullName>
    </submittedName>
</protein>
<dbReference type="AlphaFoldDB" id="W1WW24"/>
<proteinExistence type="predicted"/>
<evidence type="ECO:0000313" key="1">
    <source>
        <dbReference type="EMBL" id="ETJ20654.1"/>
    </source>
</evidence>
<gene>
    <name evidence="1" type="ORF">Q604_UNBC18394G0001</name>
</gene>